<comment type="pathway">
    <text evidence="4">Protein modification; protein ubiquitination.</text>
</comment>
<comment type="similarity">
    <text evidence="5">Belongs to the RBR family. Ariadne subfamily.</text>
</comment>
<dbReference type="InterPro" id="IPR045840">
    <property type="entry name" value="Ariadne"/>
</dbReference>
<keyword evidence="12" id="KW-0862">Zinc</keyword>
<evidence type="ECO:0000256" key="4">
    <source>
        <dbReference type="ARBA" id="ARBA00004906"/>
    </source>
</evidence>
<comment type="cofactor">
    <cofactor evidence="2">
        <name>Zn(2+)</name>
        <dbReference type="ChEBI" id="CHEBI:29105"/>
    </cofactor>
</comment>
<evidence type="ECO:0000259" key="16">
    <source>
        <dbReference type="PROSITE" id="PS51873"/>
    </source>
</evidence>
<accession>A0A8B8LGK2</accession>
<dbReference type="UniPathway" id="UPA00143"/>
<evidence type="ECO:0000256" key="2">
    <source>
        <dbReference type="ARBA" id="ARBA00001947"/>
    </source>
</evidence>
<dbReference type="InterPro" id="IPR002867">
    <property type="entry name" value="IBR_dom"/>
</dbReference>
<dbReference type="SUPFAM" id="SSF57850">
    <property type="entry name" value="RING/U-box"/>
    <property type="match status" value="3"/>
</dbReference>
<evidence type="ECO:0000256" key="3">
    <source>
        <dbReference type="ARBA" id="ARBA00003976"/>
    </source>
</evidence>
<feature type="region of interest" description="Disordered" evidence="14">
    <location>
        <begin position="1"/>
        <end position="40"/>
    </location>
</feature>
<evidence type="ECO:0000256" key="6">
    <source>
        <dbReference type="ARBA" id="ARBA00012251"/>
    </source>
</evidence>
<keyword evidence="9" id="KW-0677">Repeat</keyword>
<gene>
    <name evidence="18" type="primary">LOC113865260</name>
</gene>
<dbReference type="OrthoDB" id="10009520at2759"/>
<reference evidence="17" key="1">
    <citation type="journal article" date="2019" name="Toxins">
        <title>Detection of Abrin-Like and Prepropulchellin-Like Toxin Genes and Transcripts Using Whole Genome Sequencing and Full-Length Transcript Sequencing of Abrus precatorius.</title>
        <authorList>
            <person name="Hovde B.T."/>
            <person name="Daligault H.E."/>
            <person name="Hanschen E.R."/>
            <person name="Kunde Y.A."/>
            <person name="Johnson M.B."/>
            <person name="Starkenburg S.R."/>
            <person name="Johnson S.L."/>
        </authorList>
    </citation>
    <scope>NUCLEOTIDE SEQUENCE [LARGE SCALE GENOMIC DNA]</scope>
</reference>
<organism evidence="17 18">
    <name type="scientific">Abrus precatorius</name>
    <name type="common">Indian licorice</name>
    <name type="synonym">Glycine abrus</name>
    <dbReference type="NCBI Taxonomy" id="3816"/>
    <lineage>
        <taxon>Eukaryota</taxon>
        <taxon>Viridiplantae</taxon>
        <taxon>Streptophyta</taxon>
        <taxon>Embryophyta</taxon>
        <taxon>Tracheophyta</taxon>
        <taxon>Spermatophyta</taxon>
        <taxon>Magnoliopsida</taxon>
        <taxon>eudicotyledons</taxon>
        <taxon>Gunneridae</taxon>
        <taxon>Pentapetalae</taxon>
        <taxon>rosids</taxon>
        <taxon>fabids</taxon>
        <taxon>Fabales</taxon>
        <taxon>Fabaceae</taxon>
        <taxon>Papilionoideae</taxon>
        <taxon>50 kb inversion clade</taxon>
        <taxon>NPAAA clade</taxon>
        <taxon>indigoferoid/millettioid clade</taxon>
        <taxon>Abreae</taxon>
        <taxon>Abrus</taxon>
    </lineage>
</organism>
<evidence type="ECO:0000256" key="9">
    <source>
        <dbReference type="ARBA" id="ARBA00022737"/>
    </source>
</evidence>
<dbReference type="GO" id="GO:0008270">
    <property type="term" value="F:zinc ion binding"/>
    <property type="evidence" value="ECO:0007669"/>
    <property type="project" value="UniProtKB-KW"/>
</dbReference>
<dbReference type="InterPro" id="IPR013083">
    <property type="entry name" value="Znf_RING/FYVE/PHD"/>
</dbReference>
<evidence type="ECO:0000256" key="5">
    <source>
        <dbReference type="ARBA" id="ARBA00005884"/>
    </source>
</evidence>
<dbReference type="EC" id="2.3.2.31" evidence="6"/>
<evidence type="ECO:0000256" key="13">
    <source>
        <dbReference type="PROSITE-ProRule" id="PRU00175"/>
    </source>
</evidence>
<dbReference type="Pfam" id="PF19422">
    <property type="entry name" value="Ariadne"/>
    <property type="match status" value="1"/>
</dbReference>
<proteinExistence type="inferred from homology"/>
<keyword evidence="7" id="KW-0808">Transferase</keyword>
<evidence type="ECO:0000256" key="11">
    <source>
        <dbReference type="ARBA" id="ARBA00022786"/>
    </source>
</evidence>
<dbReference type="Pfam" id="PF01485">
    <property type="entry name" value="IBR"/>
    <property type="match status" value="1"/>
</dbReference>
<dbReference type="PANTHER" id="PTHR11685">
    <property type="entry name" value="RBR FAMILY RING FINGER AND IBR DOMAIN-CONTAINING"/>
    <property type="match status" value="1"/>
</dbReference>
<feature type="domain" description="RING-type" evidence="16">
    <location>
        <begin position="118"/>
        <end position="327"/>
    </location>
</feature>
<reference evidence="18" key="2">
    <citation type="submission" date="2025-08" db="UniProtKB">
        <authorList>
            <consortium name="RefSeq"/>
        </authorList>
    </citation>
    <scope>IDENTIFICATION</scope>
    <source>
        <tissue evidence="18">Young leaves</tissue>
    </source>
</reference>
<evidence type="ECO:0000256" key="7">
    <source>
        <dbReference type="ARBA" id="ARBA00022679"/>
    </source>
</evidence>
<name>A0A8B8LGK2_ABRPR</name>
<evidence type="ECO:0000256" key="8">
    <source>
        <dbReference type="ARBA" id="ARBA00022723"/>
    </source>
</evidence>
<evidence type="ECO:0000256" key="12">
    <source>
        <dbReference type="ARBA" id="ARBA00022833"/>
    </source>
</evidence>
<dbReference type="PROSITE" id="PS50089">
    <property type="entry name" value="ZF_RING_2"/>
    <property type="match status" value="1"/>
</dbReference>
<comment type="catalytic activity">
    <reaction evidence="1">
        <text>[E2 ubiquitin-conjugating enzyme]-S-ubiquitinyl-L-cysteine + [acceptor protein]-L-lysine = [E2 ubiquitin-conjugating enzyme]-L-cysteine + [acceptor protein]-N(6)-ubiquitinyl-L-lysine.</text>
        <dbReference type="EC" id="2.3.2.31"/>
    </reaction>
</comment>
<dbReference type="SMART" id="SM00647">
    <property type="entry name" value="IBR"/>
    <property type="match status" value="2"/>
</dbReference>
<dbReference type="PROSITE" id="PS00518">
    <property type="entry name" value="ZF_RING_1"/>
    <property type="match status" value="1"/>
</dbReference>
<evidence type="ECO:0000313" key="17">
    <source>
        <dbReference type="Proteomes" id="UP000694853"/>
    </source>
</evidence>
<evidence type="ECO:0000256" key="14">
    <source>
        <dbReference type="SAM" id="MobiDB-lite"/>
    </source>
</evidence>
<protein>
    <recommendedName>
        <fullName evidence="6">RBR-type E3 ubiquitin transferase</fullName>
        <ecNumber evidence="6">2.3.2.31</ecNumber>
    </recommendedName>
</protein>
<keyword evidence="17" id="KW-1185">Reference proteome</keyword>
<keyword evidence="8" id="KW-0479">Metal-binding</keyword>
<sequence>MDSDLDPFSDDEVASFEDDASDLPSIDEDDNYLEEVENPSEVEQKNYAVLSESDVKRLQDLDINEVSCVLSIPRVSACLLLIHYEWSVMNVHEAWFNDEERVRKAVGLLKQVGFPHSETLMCDICFDVVSCDRVKSAGCGHSYCIDCYKQYVDTSINGGPDKCLKLPCPQPSCKVAVDGDMVRELASESNKKKYDRFLLRSYVENNKKMKWCPGPGCDYAVSFESDGARTNSFVTCVCYHSFCWSCGEEAHGPVDCDTVNKWIAKNNSESENTSWILAYTKPCPRCKRAIEKNEGCMHMRCRCGFDFCWYCLRGWSTCNATGCNRFTDAPAEKFDAKKEEDARRKRASGYLERYTHYYERWASNDFSRTTALKHLIDLRNVHIHRLSRLYQKSEANFEFIKRAWQQVIECRRALKWSYAYGYYLPEGEEAKKEFFEYTQGEAEAALERLHHCAENELWKYLNTDETEESNGFRFKLTTLTNVTKTYFENLVRALENGLVDVHVKSHAE</sequence>
<keyword evidence="11" id="KW-0833">Ubl conjugation pathway</keyword>
<dbReference type="InterPro" id="IPR001841">
    <property type="entry name" value="Znf_RING"/>
</dbReference>
<dbReference type="Gene3D" id="1.20.120.1750">
    <property type="match status" value="1"/>
</dbReference>
<keyword evidence="10 13" id="KW-0863">Zinc-finger</keyword>
<dbReference type="CDD" id="cd20346">
    <property type="entry name" value="BRcat_RBR_ANKIB1"/>
    <property type="match status" value="1"/>
</dbReference>
<dbReference type="InterPro" id="IPR044066">
    <property type="entry name" value="TRIAD_supradom"/>
</dbReference>
<evidence type="ECO:0000256" key="1">
    <source>
        <dbReference type="ARBA" id="ARBA00001798"/>
    </source>
</evidence>
<dbReference type="Proteomes" id="UP000694853">
    <property type="component" value="Unplaced"/>
</dbReference>
<dbReference type="GO" id="GO:0016567">
    <property type="term" value="P:protein ubiquitination"/>
    <property type="evidence" value="ECO:0007669"/>
    <property type="project" value="UniProtKB-UniPathway"/>
</dbReference>
<evidence type="ECO:0000313" key="18">
    <source>
        <dbReference type="RefSeq" id="XP_027355496.1"/>
    </source>
</evidence>
<dbReference type="PROSITE" id="PS51873">
    <property type="entry name" value="TRIAD"/>
    <property type="match status" value="1"/>
</dbReference>
<dbReference type="GO" id="GO:0061630">
    <property type="term" value="F:ubiquitin protein ligase activity"/>
    <property type="evidence" value="ECO:0007669"/>
    <property type="project" value="UniProtKB-EC"/>
</dbReference>
<dbReference type="AlphaFoldDB" id="A0A8B8LGK2"/>
<dbReference type="Pfam" id="PF22605">
    <property type="entry name" value="IBR_2"/>
    <property type="match status" value="1"/>
</dbReference>
<dbReference type="GeneID" id="113865260"/>
<dbReference type="FunFam" id="3.30.40.10:FF:000019">
    <property type="entry name" value="RBR-type E3 ubiquitin transferase"/>
    <property type="match status" value="1"/>
</dbReference>
<dbReference type="KEGG" id="aprc:113865260"/>
<dbReference type="FunFam" id="1.20.120.1750:FF:000027">
    <property type="entry name" value="RBR-type E3 ubiquitin transferase"/>
    <property type="match status" value="1"/>
</dbReference>
<dbReference type="InterPro" id="IPR054694">
    <property type="entry name" value="Parkin-like_IBR"/>
</dbReference>
<dbReference type="RefSeq" id="XP_027355496.1">
    <property type="nucleotide sequence ID" value="XM_027499695.1"/>
</dbReference>
<dbReference type="InterPro" id="IPR031127">
    <property type="entry name" value="E3_UB_ligase_RBR"/>
</dbReference>
<dbReference type="Gene3D" id="3.30.40.10">
    <property type="entry name" value="Zinc/RING finger domain, C3HC4 (zinc finger)"/>
    <property type="match status" value="1"/>
</dbReference>
<evidence type="ECO:0000259" key="15">
    <source>
        <dbReference type="PROSITE" id="PS50089"/>
    </source>
</evidence>
<dbReference type="InterPro" id="IPR017907">
    <property type="entry name" value="Znf_RING_CS"/>
</dbReference>
<feature type="domain" description="RING-type" evidence="15">
    <location>
        <begin position="122"/>
        <end position="169"/>
    </location>
</feature>
<comment type="function">
    <text evidence="3">Might act as an E3 ubiquitin-protein ligase, or as part of E3 complex, which accepts ubiquitin from specific E2 ubiquitin-conjugating enzymes and then transfers it to substrates.</text>
</comment>
<evidence type="ECO:0000256" key="10">
    <source>
        <dbReference type="ARBA" id="ARBA00022771"/>
    </source>
</evidence>